<dbReference type="PANTHER" id="PTHR11440">
    <property type="entry name" value="LECITHIN-CHOLESTEROL ACYLTRANSFERASE-RELATED"/>
    <property type="match status" value="1"/>
</dbReference>
<evidence type="ECO:0000313" key="3">
    <source>
        <dbReference type="Proteomes" id="UP000280307"/>
    </source>
</evidence>
<dbReference type="AlphaFoldDB" id="A0A426U1H8"/>
<accession>A0A426U1H8</accession>
<proteinExistence type="predicted"/>
<dbReference type="Pfam" id="PF02450">
    <property type="entry name" value="LCAT"/>
    <property type="match status" value="1"/>
</dbReference>
<keyword evidence="2" id="KW-0378">Hydrolase</keyword>
<dbReference type="Gene3D" id="3.40.50.1820">
    <property type="entry name" value="alpha/beta hydrolase"/>
    <property type="match status" value="1"/>
</dbReference>
<dbReference type="InterPro" id="IPR003386">
    <property type="entry name" value="LACT/PDAT_acylTrfase"/>
</dbReference>
<dbReference type="GO" id="GO:0008374">
    <property type="term" value="F:O-acyltransferase activity"/>
    <property type="evidence" value="ECO:0007669"/>
    <property type="project" value="InterPro"/>
</dbReference>
<feature type="region of interest" description="Disordered" evidence="1">
    <location>
        <begin position="421"/>
        <end position="442"/>
    </location>
</feature>
<comment type="caution">
    <text evidence="2">The sequence shown here is derived from an EMBL/GenBank/DDBJ whole genome shotgun (WGS) entry which is preliminary data.</text>
</comment>
<sequence length="471" mass="51372">MCIWRKISRLGAYRMSSVTQALNHLQTTPLETIEDEIRSGILTDDLQAVYGDALAQELTQMVRSTPGGVLSTDGARVVILPGVTGSTLLSNRGQLGLIWLDLLAIARGRLHQLRLHTDGASDAPGVEIVAGRPLPIYLPLQWHLKYWAHCQVYAFPYDWRHTPAQLAEQLKAFLLRLCPDEDSPPVHLVGHSMGGLVAREFCYRYPDLARVTVRQIIMLGTPNYGSCEPVRQITVGGGLPELAQRLNQANEPIRVARSFPSLYAMLPAPPEAYPEEAPLPYPFVTDAFDYYRESAYRLDAQQGFNPQLLASAKQRYLERPRSALSVPVRIIAGYGLPTCTGVVPQESPDQPILDFATHTNELGDGTVPLAAVTALPGAECYYLRGGGHGALPYLSAVRDAVQSLIGGQRPSLPTTFLESGVLSSQPTTQPDPGPKPPLPGELSDAELAACAERLRSDTATPEDWIALAQFL</sequence>
<evidence type="ECO:0000256" key="1">
    <source>
        <dbReference type="SAM" id="MobiDB-lite"/>
    </source>
</evidence>
<dbReference type="Proteomes" id="UP000280307">
    <property type="component" value="Unassembled WGS sequence"/>
</dbReference>
<dbReference type="GO" id="GO:0016787">
    <property type="term" value="F:hydrolase activity"/>
    <property type="evidence" value="ECO:0007669"/>
    <property type="project" value="UniProtKB-KW"/>
</dbReference>
<name>A0A426U1H8_9CHLR</name>
<dbReference type="EMBL" id="RSAS01000355">
    <property type="protein sequence ID" value="RRR73119.1"/>
    <property type="molecule type" value="Genomic_DNA"/>
</dbReference>
<feature type="compositionally biased region" description="Pro residues" evidence="1">
    <location>
        <begin position="429"/>
        <end position="439"/>
    </location>
</feature>
<reference evidence="2 3" key="1">
    <citation type="submission" date="2018-12" db="EMBL/GenBank/DDBJ databases">
        <title>Genome Sequence of Candidatus Viridilinea halotolerans isolated from saline sulfide-rich spring.</title>
        <authorList>
            <person name="Grouzdev D.S."/>
            <person name="Burganskaya E.I."/>
            <person name="Krutkina M.S."/>
            <person name="Sukhacheva M.V."/>
            <person name="Gorlenko V.M."/>
        </authorList>
    </citation>
    <scope>NUCLEOTIDE SEQUENCE [LARGE SCALE GENOMIC DNA]</scope>
    <source>
        <strain evidence="2">Chok-6</strain>
    </source>
</reference>
<dbReference type="InterPro" id="IPR029058">
    <property type="entry name" value="AB_hydrolase_fold"/>
</dbReference>
<organism evidence="2 3">
    <name type="scientific">Candidatus Viridilinea halotolerans</name>
    <dbReference type="NCBI Taxonomy" id="2491704"/>
    <lineage>
        <taxon>Bacteria</taxon>
        <taxon>Bacillati</taxon>
        <taxon>Chloroflexota</taxon>
        <taxon>Chloroflexia</taxon>
        <taxon>Chloroflexales</taxon>
        <taxon>Chloroflexineae</taxon>
        <taxon>Oscillochloridaceae</taxon>
        <taxon>Candidatus Viridilinea</taxon>
    </lineage>
</organism>
<protein>
    <submittedName>
        <fullName evidence="2">Alpha/beta fold hydrolase</fullName>
    </submittedName>
</protein>
<dbReference type="GO" id="GO:0006629">
    <property type="term" value="P:lipid metabolic process"/>
    <property type="evidence" value="ECO:0007669"/>
    <property type="project" value="InterPro"/>
</dbReference>
<dbReference type="SUPFAM" id="SSF53474">
    <property type="entry name" value="alpha/beta-Hydrolases"/>
    <property type="match status" value="1"/>
</dbReference>
<evidence type="ECO:0000313" key="2">
    <source>
        <dbReference type="EMBL" id="RRR73119.1"/>
    </source>
</evidence>
<gene>
    <name evidence="2" type="ORF">EI684_09285</name>
</gene>